<evidence type="ECO:0000256" key="4">
    <source>
        <dbReference type="ARBA" id="ARBA00022989"/>
    </source>
</evidence>
<dbReference type="EMBL" id="CP021235">
    <property type="protein sequence ID" value="ARS37529.1"/>
    <property type="molecule type" value="Genomic_DNA"/>
</dbReference>
<evidence type="ECO:0000313" key="7">
    <source>
        <dbReference type="EMBL" id="ARS37529.1"/>
    </source>
</evidence>
<dbReference type="OrthoDB" id="1495589at2"/>
<feature type="transmembrane region" description="Helical" evidence="6">
    <location>
        <begin position="447"/>
        <end position="466"/>
    </location>
</feature>
<evidence type="ECO:0000256" key="2">
    <source>
        <dbReference type="ARBA" id="ARBA00022475"/>
    </source>
</evidence>
<reference evidence="8" key="1">
    <citation type="submission" date="2017-05" db="EMBL/GenBank/DDBJ databases">
        <authorList>
            <person name="Ray J."/>
            <person name="Price M."/>
            <person name="Deutschbauer A."/>
        </authorList>
    </citation>
    <scope>NUCLEOTIDE SEQUENCE [LARGE SCALE GENOMIC DNA]</scope>
    <source>
        <strain evidence="8">DSM 19842</strain>
    </source>
</reference>
<evidence type="ECO:0008006" key="9">
    <source>
        <dbReference type="Google" id="ProtNLM"/>
    </source>
</evidence>
<protein>
    <recommendedName>
        <fullName evidence="9">Polysaccharide biosynthesis protein</fullName>
    </recommendedName>
</protein>
<gene>
    <name evidence="7" type="ORF">CA264_20020</name>
</gene>
<feature type="transmembrane region" description="Helical" evidence="6">
    <location>
        <begin position="42"/>
        <end position="64"/>
    </location>
</feature>
<dbReference type="PANTHER" id="PTHR30250:SF11">
    <property type="entry name" value="O-ANTIGEN TRANSPORTER-RELATED"/>
    <property type="match status" value="1"/>
</dbReference>
<keyword evidence="5 6" id="KW-0472">Membrane</keyword>
<dbReference type="GO" id="GO:0005886">
    <property type="term" value="C:plasma membrane"/>
    <property type="evidence" value="ECO:0007669"/>
    <property type="project" value="UniProtKB-SubCell"/>
</dbReference>
<feature type="transmembrane region" description="Helical" evidence="6">
    <location>
        <begin position="299"/>
        <end position="316"/>
    </location>
</feature>
<evidence type="ECO:0000256" key="3">
    <source>
        <dbReference type="ARBA" id="ARBA00022692"/>
    </source>
</evidence>
<feature type="transmembrane region" description="Helical" evidence="6">
    <location>
        <begin position="365"/>
        <end position="385"/>
    </location>
</feature>
<keyword evidence="8" id="KW-1185">Reference proteome</keyword>
<dbReference type="PANTHER" id="PTHR30250">
    <property type="entry name" value="PST FAMILY PREDICTED COLANIC ACID TRANSPORTER"/>
    <property type="match status" value="1"/>
</dbReference>
<evidence type="ECO:0000256" key="6">
    <source>
        <dbReference type="SAM" id="Phobius"/>
    </source>
</evidence>
<name>A0A1X9YXD4_9BACT</name>
<sequence>MLRKLLSHAALYGLAAQVPRVAGVLALPIITPYLTTTDYGVAGVVTAYVGALGLFQSLGLSVVMGNTFTRHPTRFKWVWRQLHGFILLWSALYSVPLVGLLYAVIPDEAEANRWELILLNLVPVVLLSNTSFFGNFLYHMRQRPLPVAAYSFITGGVTVALNIYFIAFLRLGYMGWFYATFLASVAGFVLLFYPVYVQEGLWPIFKFKLYRIRSSLKVSLPLLPHHFSFFLLDASDKLMLDALRVPLPRIGFYNIASSFGLYFSAASNAVVEAATPFYMRYFSKEGDPESLLEARRMTFSLQVLFLGATALGSLWMKEVFELLIRNETLQGAYPLAIIMLMGYTYRPMYLAVVNRLSFQEKTKELWKISLVAGVGNVLLNLLLIPVFGIEAAAFTTFAALVYLGYSGFLLKEYRALSNVPYYPWRWLALTIVLLLAVYALADAGPLLKALISLLILAFAGSGLWRLNKAKAGAL</sequence>
<evidence type="ECO:0000256" key="1">
    <source>
        <dbReference type="ARBA" id="ARBA00004651"/>
    </source>
</evidence>
<keyword evidence="3 6" id="KW-0812">Transmembrane</keyword>
<feature type="transmembrane region" description="Helical" evidence="6">
    <location>
        <begin position="328"/>
        <end position="345"/>
    </location>
</feature>
<keyword evidence="2" id="KW-1003">Cell membrane</keyword>
<dbReference type="STRING" id="709015.GCA_000472485_04040"/>
<keyword evidence="4 6" id="KW-1133">Transmembrane helix</keyword>
<feature type="transmembrane region" description="Helical" evidence="6">
    <location>
        <begin position="173"/>
        <end position="193"/>
    </location>
</feature>
<dbReference type="RefSeq" id="WP_025609194.1">
    <property type="nucleotide sequence ID" value="NZ_CP021235.1"/>
</dbReference>
<feature type="transmembrane region" description="Helical" evidence="6">
    <location>
        <begin position="85"/>
        <end position="105"/>
    </location>
</feature>
<feature type="transmembrane region" description="Helical" evidence="6">
    <location>
        <begin position="117"/>
        <end position="138"/>
    </location>
</feature>
<evidence type="ECO:0000313" key="8">
    <source>
        <dbReference type="Proteomes" id="UP000266292"/>
    </source>
</evidence>
<dbReference type="InterPro" id="IPR050833">
    <property type="entry name" value="Poly_Biosynth_Transport"/>
</dbReference>
<organism evidence="7 8">
    <name type="scientific">Pontibacter actiniarum</name>
    <dbReference type="NCBI Taxonomy" id="323450"/>
    <lineage>
        <taxon>Bacteria</taxon>
        <taxon>Pseudomonadati</taxon>
        <taxon>Bacteroidota</taxon>
        <taxon>Cytophagia</taxon>
        <taxon>Cytophagales</taxon>
        <taxon>Hymenobacteraceae</taxon>
        <taxon>Pontibacter</taxon>
    </lineage>
</organism>
<feature type="transmembrane region" description="Helical" evidence="6">
    <location>
        <begin position="145"/>
        <end position="167"/>
    </location>
</feature>
<feature type="transmembrane region" description="Helical" evidence="6">
    <location>
        <begin position="391"/>
        <end position="410"/>
    </location>
</feature>
<dbReference type="AlphaFoldDB" id="A0A1X9YXD4"/>
<comment type="subcellular location">
    <subcellularLocation>
        <location evidence="1">Cell membrane</location>
        <topology evidence="1">Multi-pass membrane protein</topology>
    </subcellularLocation>
</comment>
<dbReference type="KEGG" id="pact:CA264_20020"/>
<dbReference type="Proteomes" id="UP000266292">
    <property type="component" value="Chromosome"/>
</dbReference>
<proteinExistence type="predicted"/>
<evidence type="ECO:0000256" key="5">
    <source>
        <dbReference type="ARBA" id="ARBA00023136"/>
    </source>
</evidence>
<feature type="transmembrane region" description="Helical" evidence="6">
    <location>
        <begin position="422"/>
        <end position="441"/>
    </location>
</feature>
<accession>A0A1X9YXD4</accession>